<reference evidence="3" key="2">
    <citation type="submission" date="2020-05" db="UniProtKB">
        <authorList>
            <consortium name="EnsemblMetazoa"/>
        </authorList>
    </citation>
    <scope>IDENTIFICATION</scope>
    <source>
        <strain evidence="3">maculatus3</strain>
    </source>
</reference>
<dbReference type="InterPro" id="IPR010255">
    <property type="entry name" value="Haem_peroxidase_sf"/>
</dbReference>
<feature type="chain" id="PRO_5008135748" description="Oxidase/peroxidase" evidence="2">
    <location>
        <begin position="24"/>
        <end position="966"/>
    </location>
</feature>
<feature type="signal peptide" evidence="2">
    <location>
        <begin position="1"/>
        <end position="23"/>
    </location>
</feature>
<dbReference type="FunFam" id="1.10.640.10:FF:000017">
    <property type="entry name" value="Double peroxidase"/>
    <property type="match status" value="1"/>
</dbReference>
<evidence type="ECO:0000256" key="2">
    <source>
        <dbReference type="SAM" id="SignalP"/>
    </source>
</evidence>
<dbReference type="GO" id="GO:0020037">
    <property type="term" value="F:heme binding"/>
    <property type="evidence" value="ECO:0007669"/>
    <property type="project" value="InterPro"/>
</dbReference>
<dbReference type="Pfam" id="PF03098">
    <property type="entry name" value="An_peroxidase"/>
    <property type="match status" value="4"/>
</dbReference>
<dbReference type="PANTHER" id="PTHR11475:SF134">
    <property type="entry name" value="LD42267P"/>
    <property type="match status" value="1"/>
</dbReference>
<name>A0A182SFJ0_9DIPT</name>
<dbReference type="GO" id="GO:0004601">
    <property type="term" value="F:peroxidase activity"/>
    <property type="evidence" value="ECO:0007669"/>
    <property type="project" value="UniProtKB-KW"/>
</dbReference>
<dbReference type="PANTHER" id="PTHR11475">
    <property type="entry name" value="OXIDASE/PEROXIDASE"/>
    <property type="match status" value="1"/>
</dbReference>
<dbReference type="FunFam" id="1.10.640.10:FF:000012">
    <property type="entry name" value="Blast:Peroxidasin homolog"/>
    <property type="match status" value="1"/>
</dbReference>
<keyword evidence="1" id="KW-0575">Peroxidase</keyword>
<keyword evidence="2" id="KW-0732">Signal</keyword>
<dbReference type="VEuPathDB" id="VectorBase:AMAM005779"/>
<reference evidence="4" key="1">
    <citation type="submission" date="2013-09" db="EMBL/GenBank/DDBJ databases">
        <title>The Genome Sequence of Anopheles maculatus species B.</title>
        <authorList>
            <consortium name="The Broad Institute Genomics Platform"/>
            <person name="Neafsey D.E."/>
            <person name="Besansky N."/>
            <person name="Howell P."/>
            <person name="Walton C."/>
            <person name="Young S.K."/>
            <person name="Zeng Q."/>
            <person name="Gargeya S."/>
            <person name="Fitzgerald M."/>
            <person name="Haas B."/>
            <person name="Abouelleil A."/>
            <person name="Allen A.W."/>
            <person name="Alvarado L."/>
            <person name="Arachchi H.M."/>
            <person name="Berlin A.M."/>
            <person name="Chapman S.B."/>
            <person name="Gainer-Dewar J."/>
            <person name="Goldberg J."/>
            <person name="Griggs A."/>
            <person name="Gujja S."/>
            <person name="Hansen M."/>
            <person name="Howarth C."/>
            <person name="Imamovic A."/>
            <person name="Ireland A."/>
            <person name="Larimer J."/>
            <person name="McCowan C."/>
            <person name="Murphy C."/>
            <person name="Pearson M."/>
            <person name="Poon T.W."/>
            <person name="Priest M."/>
            <person name="Roberts A."/>
            <person name="Saif S."/>
            <person name="Shea T."/>
            <person name="Sisk P."/>
            <person name="Sykes S."/>
            <person name="Wortman J."/>
            <person name="Nusbaum C."/>
            <person name="Birren B."/>
        </authorList>
    </citation>
    <scope>NUCLEOTIDE SEQUENCE [LARGE SCALE GENOMIC DNA]</scope>
    <source>
        <strain evidence="4">maculatus3</strain>
    </source>
</reference>
<dbReference type="PROSITE" id="PS50292">
    <property type="entry name" value="PEROXIDASE_3"/>
    <property type="match status" value="2"/>
</dbReference>
<dbReference type="GO" id="GO:0006979">
    <property type="term" value="P:response to oxidative stress"/>
    <property type="evidence" value="ECO:0007669"/>
    <property type="project" value="InterPro"/>
</dbReference>
<proteinExistence type="predicted"/>
<dbReference type="SUPFAM" id="SSF48113">
    <property type="entry name" value="Heme-dependent peroxidases"/>
    <property type="match status" value="3"/>
</dbReference>
<organism evidence="3 4">
    <name type="scientific">Anopheles maculatus</name>
    <dbReference type="NCBI Taxonomy" id="74869"/>
    <lineage>
        <taxon>Eukaryota</taxon>
        <taxon>Metazoa</taxon>
        <taxon>Ecdysozoa</taxon>
        <taxon>Arthropoda</taxon>
        <taxon>Hexapoda</taxon>
        <taxon>Insecta</taxon>
        <taxon>Pterygota</taxon>
        <taxon>Neoptera</taxon>
        <taxon>Endopterygota</taxon>
        <taxon>Diptera</taxon>
        <taxon>Nematocera</taxon>
        <taxon>Culicoidea</taxon>
        <taxon>Culicidae</taxon>
        <taxon>Anophelinae</taxon>
        <taxon>Anopheles</taxon>
        <taxon>Anopheles maculatus group</taxon>
    </lineage>
</organism>
<evidence type="ECO:0000313" key="3">
    <source>
        <dbReference type="EnsemblMetazoa" id="AMAM005779-PA"/>
    </source>
</evidence>
<evidence type="ECO:0008006" key="5">
    <source>
        <dbReference type="Google" id="ProtNLM"/>
    </source>
</evidence>
<dbReference type="InterPro" id="IPR019791">
    <property type="entry name" value="Haem_peroxidase_animal"/>
</dbReference>
<evidence type="ECO:0000313" key="4">
    <source>
        <dbReference type="Proteomes" id="UP000075901"/>
    </source>
</evidence>
<dbReference type="AlphaFoldDB" id="A0A182SFJ0"/>
<accession>A0A182SFJ0</accession>
<sequence length="966" mass="107970">YQPWRLVGCGLLLLLILAHSTTGADLKERARAALLLEKPNGSASCKVQQPQPCPPSKFRSASGECNNFNHRFWGARGDAFIRLLQPDYADGRLKPRTSIGSHALPTPDFVVSQLQRSVDEKAIHPHITAMLPAWGQLLAYDLVQILSPNSRYRCCRNQTAADETQDDVVQCYVRMGEGCREYKRSIPSHDPANCEFHYRDQMNAASGFLDGSGLYGTTEKEITALRTFLNGKVDTAACLRCNEPGAIGALHTVLLKEHNRIADQLAKLNPEWSDTTLFYETRRIVMAQIQHITYNEFLPILLGSQITNNPDLRLENGGYFSGYSSANRAGIFAEVAVGAIPAFLTMLPPDMYNDSMSAEILLSSPAMQQTFIPDHASFNDEWTPISLAIQRGRDHGVPAYHKAINLCEKRFGKPFGSKLSFDDMQYFGLGQGKREVLENMYQDPEDIDLLIGGLMETPALGTVFGPTLSCLMAIQFANMRSSDRFWYENDLPPSSLTLPQLQAIRRVTLSGLLCETKDVSRAQPKAFIREDPYLNARLNCEQLGGLDVSAWRSEQDDVVEEYMQEEQPTPPEFEELNMELISSAINKAKTKLNERKRQEYEAWVRQGGIDAKSPDGTAASFSKANRNALIIANTSLFYELATNEIVNSLHTLRRRKRQVFDNNLGGFTSDDFSNALQSVDVNQFITGSISPINLEPQCENLEAPCDTTTPFRTLTAHCNNLRNPELGQSLTVFARLLPAAYDDGISQPRSLSVTGAPLPNPRSISSLIHPDISNLHTRYSLMGYYKEYNPTCNPSIVTEFATAAFRIGHSLLRPHIPRLSVQHQPIDPPLLLRDGFFRTDNFLQPGLVDEISRGLVATPMETLDQFITGEVTNHLFEDRRIPFSGFDLIALNIHRGRDHGVPSYNNYRALCNLKRAQTWEDLGREIPPEVIARLRRIYAHVDDIDLFPGGMSERPLQGGLVGPTFA</sequence>
<evidence type="ECO:0000256" key="1">
    <source>
        <dbReference type="ARBA" id="ARBA00022559"/>
    </source>
</evidence>
<keyword evidence="1" id="KW-0560">Oxidoreductase</keyword>
<protein>
    <recommendedName>
        <fullName evidence="5">Oxidase/peroxidase</fullName>
    </recommendedName>
</protein>
<dbReference type="PRINTS" id="PR00457">
    <property type="entry name" value="ANPEROXIDASE"/>
</dbReference>
<dbReference type="Gene3D" id="1.10.640.10">
    <property type="entry name" value="Haem peroxidase domain superfamily, animal type"/>
    <property type="match status" value="3"/>
</dbReference>
<dbReference type="InterPro" id="IPR037120">
    <property type="entry name" value="Haem_peroxidase_sf_animal"/>
</dbReference>
<dbReference type="EnsemblMetazoa" id="AMAM005779-RA">
    <property type="protein sequence ID" value="AMAM005779-PA"/>
    <property type="gene ID" value="AMAM005779"/>
</dbReference>
<keyword evidence="4" id="KW-1185">Reference proteome</keyword>
<dbReference type="Proteomes" id="UP000075901">
    <property type="component" value="Unassembled WGS sequence"/>
</dbReference>